<keyword evidence="3" id="KW-1185">Reference proteome</keyword>
<reference evidence="2" key="1">
    <citation type="submission" date="2023-10" db="EMBL/GenBank/DDBJ databases">
        <authorList>
            <person name="Chen Y."/>
            <person name="Shah S."/>
            <person name="Dougan E. K."/>
            <person name="Thang M."/>
            <person name="Chan C."/>
        </authorList>
    </citation>
    <scope>NUCLEOTIDE SEQUENCE [LARGE SCALE GENOMIC DNA]</scope>
</reference>
<dbReference type="Proteomes" id="UP001189429">
    <property type="component" value="Unassembled WGS sequence"/>
</dbReference>
<dbReference type="EMBL" id="CAUYUJ010017724">
    <property type="protein sequence ID" value="CAK0877282.1"/>
    <property type="molecule type" value="Genomic_DNA"/>
</dbReference>
<accession>A0ABN9VUP7</accession>
<organism evidence="2 3">
    <name type="scientific">Prorocentrum cordatum</name>
    <dbReference type="NCBI Taxonomy" id="2364126"/>
    <lineage>
        <taxon>Eukaryota</taxon>
        <taxon>Sar</taxon>
        <taxon>Alveolata</taxon>
        <taxon>Dinophyceae</taxon>
        <taxon>Prorocentrales</taxon>
        <taxon>Prorocentraceae</taxon>
        <taxon>Prorocentrum</taxon>
    </lineage>
</organism>
<feature type="compositionally biased region" description="Basic and acidic residues" evidence="1">
    <location>
        <begin position="186"/>
        <end position="201"/>
    </location>
</feature>
<protein>
    <submittedName>
        <fullName evidence="2">Uncharacterized protein</fullName>
    </submittedName>
</protein>
<name>A0ABN9VUP7_9DINO</name>
<feature type="region of interest" description="Disordered" evidence="1">
    <location>
        <begin position="48"/>
        <end position="78"/>
    </location>
</feature>
<evidence type="ECO:0000313" key="2">
    <source>
        <dbReference type="EMBL" id="CAK0877282.1"/>
    </source>
</evidence>
<gene>
    <name evidence="2" type="ORF">PCOR1329_LOCUS61390</name>
</gene>
<comment type="caution">
    <text evidence="2">The sequence shown here is derived from an EMBL/GenBank/DDBJ whole genome shotgun (WGS) entry which is preliminary data.</text>
</comment>
<sequence>MTKGTGNTYSSSWSKCAACGKCVGNATLESRGRKCCGCGRHVKLYHPKRKNSDNQLQIPDSQKSRGPKPGAGSPNSASMDIKLLTSTLAATTGPLLRHDQAVSAVLKARDNLEHAEARDRAAALELAQADEAWSKAARVLAQHMGVIGSDLQTEKSEPATPNDDLFALTIDEQFFADLGELECDESERTTMRERENQLRST</sequence>
<feature type="region of interest" description="Disordered" evidence="1">
    <location>
        <begin position="181"/>
        <end position="201"/>
    </location>
</feature>
<proteinExistence type="predicted"/>
<evidence type="ECO:0000313" key="3">
    <source>
        <dbReference type="Proteomes" id="UP001189429"/>
    </source>
</evidence>
<evidence type="ECO:0000256" key="1">
    <source>
        <dbReference type="SAM" id="MobiDB-lite"/>
    </source>
</evidence>